<dbReference type="Pfam" id="PF04432">
    <property type="entry name" value="FrhB_FdhB_C"/>
    <property type="match status" value="1"/>
</dbReference>
<dbReference type="InterPro" id="IPR017900">
    <property type="entry name" value="4Fe4S_Fe_S_CS"/>
</dbReference>
<keyword evidence="1" id="KW-0479">Metal-binding</keyword>
<dbReference type="EMBL" id="AP028679">
    <property type="protein sequence ID" value="BEQ14612.1"/>
    <property type="molecule type" value="Genomic_DNA"/>
</dbReference>
<dbReference type="InterPro" id="IPR007525">
    <property type="entry name" value="FrhB_FdhB_C"/>
</dbReference>
<dbReference type="PANTHER" id="PTHR31332:SF0">
    <property type="entry name" value="7-HYDROXYMETHYL CHLOROPHYLL A REDUCTASE, CHLOROPLASTIC"/>
    <property type="match status" value="1"/>
</dbReference>
<dbReference type="PROSITE" id="PS51379">
    <property type="entry name" value="4FE4S_FER_2"/>
    <property type="match status" value="1"/>
</dbReference>
<accession>A0AAU9F0A1</accession>
<dbReference type="Proteomes" id="UP001366166">
    <property type="component" value="Chromosome"/>
</dbReference>
<keyword evidence="6" id="KW-1185">Reference proteome</keyword>
<dbReference type="Pfam" id="PF04422">
    <property type="entry name" value="FrhB_FdhB_N"/>
    <property type="match status" value="1"/>
</dbReference>
<evidence type="ECO:0000256" key="1">
    <source>
        <dbReference type="ARBA" id="ARBA00022723"/>
    </source>
</evidence>
<feature type="domain" description="4Fe-4S ferredoxin-type" evidence="4">
    <location>
        <begin position="9"/>
        <end position="39"/>
    </location>
</feature>
<dbReference type="KEGG" id="dmp:FAK_16780"/>
<name>A0AAU9F0A1_9BACT</name>
<evidence type="ECO:0000313" key="6">
    <source>
        <dbReference type="Proteomes" id="UP001366166"/>
    </source>
</evidence>
<dbReference type="InterPro" id="IPR045220">
    <property type="entry name" value="FRHB/FDHB/HCAR-like"/>
</dbReference>
<protein>
    <recommendedName>
        <fullName evidence="4">4Fe-4S ferredoxin-type domain-containing protein</fullName>
    </recommendedName>
</protein>
<dbReference type="AlphaFoldDB" id="A0AAU9F0A1"/>
<organism evidence="5 6">
    <name type="scientific">Desulfoferula mesophila</name>
    <dbReference type="NCBI Taxonomy" id="3058419"/>
    <lineage>
        <taxon>Bacteria</taxon>
        <taxon>Pseudomonadati</taxon>
        <taxon>Thermodesulfobacteriota</taxon>
        <taxon>Desulfarculia</taxon>
        <taxon>Desulfarculales</taxon>
        <taxon>Desulfarculaceae</taxon>
        <taxon>Desulfoferula</taxon>
    </lineage>
</organism>
<dbReference type="Gene3D" id="3.30.70.20">
    <property type="match status" value="1"/>
</dbReference>
<dbReference type="GO" id="GO:0051536">
    <property type="term" value="F:iron-sulfur cluster binding"/>
    <property type="evidence" value="ECO:0007669"/>
    <property type="project" value="UniProtKB-KW"/>
</dbReference>
<reference evidence="6" key="1">
    <citation type="journal article" date="2023" name="Arch. Microbiol.">
        <title>Desulfoferula mesophilus gen. nov. sp. nov., a mesophilic sulfate-reducing bacterium isolated from a brackish lake sediment.</title>
        <authorList>
            <person name="Watanabe T."/>
            <person name="Yabe T."/>
            <person name="Tsuji J.M."/>
            <person name="Fukui M."/>
        </authorList>
    </citation>
    <scope>NUCLEOTIDE SEQUENCE [LARGE SCALE GENOMIC DNA]</scope>
    <source>
        <strain evidence="6">12FAK</strain>
    </source>
</reference>
<proteinExistence type="predicted"/>
<dbReference type="GO" id="GO:0046872">
    <property type="term" value="F:metal ion binding"/>
    <property type="evidence" value="ECO:0007669"/>
    <property type="project" value="UniProtKB-KW"/>
</dbReference>
<dbReference type="PANTHER" id="PTHR31332">
    <property type="entry name" value="7-HYDROXYMETHYL CHLOROPHYLL A REDUCTASE, CHLOROPLASTIC"/>
    <property type="match status" value="1"/>
</dbReference>
<keyword evidence="3" id="KW-0411">Iron-sulfur</keyword>
<gene>
    <name evidence="5" type="ORF">FAK_16780</name>
</gene>
<keyword evidence="2" id="KW-0408">Iron</keyword>
<dbReference type="InterPro" id="IPR017896">
    <property type="entry name" value="4Fe4S_Fe-S-bd"/>
</dbReference>
<dbReference type="SUPFAM" id="SSF54862">
    <property type="entry name" value="4Fe-4S ferredoxins"/>
    <property type="match status" value="1"/>
</dbReference>
<evidence type="ECO:0000313" key="5">
    <source>
        <dbReference type="EMBL" id="BEQ14612.1"/>
    </source>
</evidence>
<dbReference type="PROSITE" id="PS00198">
    <property type="entry name" value="4FE4S_FER_1"/>
    <property type="match status" value="1"/>
</dbReference>
<evidence type="ECO:0000259" key="4">
    <source>
        <dbReference type="PROSITE" id="PS51379"/>
    </source>
</evidence>
<sequence>MINRGPRELLTQVQQAGLCIGCGSCVELCPYFRHQGGKTVMLHDCDLPEGRCHAWCPKTELDLEAMAQSLWEAPYTAQGLGPYLSVVAAQAGSRLSGEGFQAGGVVSALVCAALEQGLVQGAVLTGGQGLDPAPTLARTPEEVTACAGSKFTAAPTLAALNRAQEQGPGPLAVVATPCQTAALAQRRAKPWPGRGNAGAPELVLGLFCNWSLDPQGLASFLAQRVDLEHIRSMDIPPPPAGVLQVRTDGETLEIPLDDIRGLIPPACAICPDMTSEWADLSAGMYEGRPGWNTLVVRNEKARALVEGAVEEGWLKLDKFPAANLEHLTGAAQGKRLRGLRAAREQGLLGLSGEEGEAALRVGPQLWQAVTDGEVA</sequence>
<evidence type="ECO:0000256" key="3">
    <source>
        <dbReference type="ARBA" id="ARBA00023014"/>
    </source>
</evidence>
<evidence type="ECO:0000256" key="2">
    <source>
        <dbReference type="ARBA" id="ARBA00023004"/>
    </source>
</evidence>
<dbReference type="GO" id="GO:0052592">
    <property type="term" value="F:oxidoreductase activity, acting on CH or CH2 groups, with an iron-sulfur protein as acceptor"/>
    <property type="evidence" value="ECO:0007669"/>
    <property type="project" value="TreeGrafter"/>
</dbReference>
<dbReference type="InterPro" id="IPR007516">
    <property type="entry name" value="Co_F420_Hydgase/DH_bsu_N"/>
</dbReference>